<keyword evidence="3" id="KW-1185">Reference proteome</keyword>
<name>A0AAW1KMP6_POPJA</name>
<comment type="caution">
    <text evidence="2">The sequence shown here is derived from an EMBL/GenBank/DDBJ whole genome shotgun (WGS) entry which is preliminary data.</text>
</comment>
<evidence type="ECO:0000313" key="3">
    <source>
        <dbReference type="Proteomes" id="UP001458880"/>
    </source>
</evidence>
<dbReference type="EMBL" id="JASPKY010000206">
    <property type="protein sequence ID" value="KAK9720834.1"/>
    <property type="molecule type" value="Genomic_DNA"/>
</dbReference>
<feature type="region of interest" description="Disordered" evidence="1">
    <location>
        <begin position="1"/>
        <end position="33"/>
    </location>
</feature>
<evidence type="ECO:0000256" key="1">
    <source>
        <dbReference type="SAM" id="MobiDB-lite"/>
    </source>
</evidence>
<organism evidence="2 3">
    <name type="scientific">Popillia japonica</name>
    <name type="common">Japanese beetle</name>
    <dbReference type="NCBI Taxonomy" id="7064"/>
    <lineage>
        <taxon>Eukaryota</taxon>
        <taxon>Metazoa</taxon>
        <taxon>Ecdysozoa</taxon>
        <taxon>Arthropoda</taxon>
        <taxon>Hexapoda</taxon>
        <taxon>Insecta</taxon>
        <taxon>Pterygota</taxon>
        <taxon>Neoptera</taxon>
        <taxon>Endopterygota</taxon>
        <taxon>Coleoptera</taxon>
        <taxon>Polyphaga</taxon>
        <taxon>Scarabaeiformia</taxon>
        <taxon>Scarabaeidae</taxon>
        <taxon>Rutelinae</taxon>
        <taxon>Popillia</taxon>
    </lineage>
</organism>
<evidence type="ECO:0000313" key="2">
    <source>
        <dbReference type="EMBL" id="KAK9720834.1"/>
    </source>
</evidence>
<dbReference type="AlphaFoldDB" id="A0AAW1KMP6"/>
<dbReference type="Proteomes" id="UP001458880">
    <property type="component" value="Unassembled WGS sequence"/>
</dbReference>
<protein>
    <submittedName>
        <fullName evidence="2">Uncharacterized protein</fullName>
    </submittedName>
</protein>
<gene>
    <name evidence="2" type="ORF">QE152_g21881</name>
</gene>
<sequence>MESQETSTWGSKRRPRRGASSLRDGESGDLDVGLQTETSTWGFKRRHYRTGDSLSVLTFPPCLGPPPSISEIGNLCARYAKPEAARETVLPEALFVLAAAIPPLTYYWGKLQIAQASIRFNLVRDSIVSTRSRWNYWGKLQIAQASIRFNLVRDSIVSTRSRWRSAICRLVPDVRDTNDSYPVLGSNRICIFFVCSFVATSG</sequence>
<accession>A0AAW1KMP6</accession>
<reference evidence="2 3" key="1">
    <citation type="journal article" date="2024" name="BMC Genomics">
        <title>De novo assembly and annotation of Popillia japonica's genome with initial clues to its potential as an invasive pest.</title>
        <authorList>
            <person name="Cucini C."/>
            <person name="Boschi S."/>
            <person name="Funari R."/>
            <person name="Cardaioli E."/>
            <person name="Iannotti N."/>
            <person name="Marturano G."/>
            <person name="Paoli F."/>
            <person name="Bruttini M."/>
            <person name="Carapelli A."/>
            <person name="Frati F."/>
            <person name="Nardi F."/>
        </authorList>
    </citation>
    <scope>NUCLEOTIDE SEQUENCE [LARGE SCALE GENOMIC DNA]</scope>
    <source>
        <strain evidence="2">DMR45628</strain>
    </source>
</reference>
<proteinExistence type="predicted"/>
<feature type="compositionally biased region" description="Polar residues" evidence="1">
    <location>
        <begin position="1"/>
        <end position="10"/>
    </location>
</feature>